<keyword evidence="4" id="KW-1185">Reference proteome</keyword>
<dbReference type="AlphaFoldDB" id="A0A1L7WS99"/>
<evidence type="ECO:0000313" key="4">
    <source>
        <dbReference type="Proteomes" id="UP000184330"/>
    </source>
</evidence>
<evidence type="ECO:0000313" key="3">
    <source>
        <dbReference type="EMBL" id="CZR55654.1"/>
    </source>
</evidence>
<keyword evidence="2" id="KW-0472">Membrane</keyword>
<feature type="region of interest" description="Disordered" evidence="1">
    <location>
        <begin position="1"/>
        <end position="75"/>
    </location>
</feature>
<feature type="compositionally biased region" description="Acidic residues" evidence="1">
    <location>
        <begin position="48"/>
        <end position="60"/>
    </location>
</feature>
<dbReference type="OrthoDB" id="3561957at2759"/>
<dbReference type="EMBL" id="FJOG01000006">
    <property type="protein sequence ID" value="CZR55654.1"/>
    <property type="molecule type" value="Genomic_DNA"/>
</dbReference>
<feature type="region of interest" description="Disordered" evidence="1">
    <location>
        <begin position="275"/>
        <end position="297"/>
    </location>
</feature>
<keyword evidence="2" id="KW-0812">Transmembrane</keyword>
<keyword evidence="2" id="KW-1133">Transmembrane helix</keyword>
<proteinExistence type="predicted"/>
<evidence type="ECO:0000256" key="1">
    <source>
        <dbReference type="SAM" id="MobiDB-lite"/>
    </source>
</evidence>
<dbReference type="Proteomes" id="UP000184330">
    <property type="component" value="Unassembled WGS sequence"/>
</dbReference>
<name>A0A1L7WS99_9HELO</name>
<protein>
    <submittedName>
        <fullName evidence="3">Uncharacterized protein</fullName>
    </submittedName>
</protein>
<organism evidence="3 4">
    <name type="scientific">Phialocephala subalpina</name>
    <dbReference type="NCBI Taxonomy" id="576137"/>
    <lineage>
        <taxon>Eukaryota</taxon>
        <taxon>Fungi</taxon>
        <taxon>Dikarya</taxon>
        <taxon>Ascomycota</taxon>
        <taxon>Pezizomycotina</taxon>
        <taxon>Leotiomycetes</taxon>
        <taxon>Helotiales</taxon>
        <taxon>Mollisiaceae</taxon>
        <taxon>Phialocephala</taxon>
        <taxon>Phialocephala fortinii species complex</taxon>
    </lineage>
</organism>
<gene>
    <name evidence="3" type="ORF">PAC_05542</name>
</gene>
<reference evidence="3 4" key="1">
    <citation type="submission" date="2016-03" db="EMBL/GenBank/DDBJ databases">
        <authorList>
            <person name="Ploux O."/>
        </authorList>
    </citation>
    <scope>NUCLEOTIDE SEQUENCE [LARGE SCALE GENOMIC DNA]</scope>
    <source>
        <strain evidence="3 4">UAMH 11012</strain>
    </source>
</reference>
<feature type="compositionally biased region" description="Polar residues" evidence="1">
    <location>
        <begin position="64"/>
        <end position="75"/>
    </location>
</feature>
<feature type="transmembrane region" description="Helical" evidence="2">
    <location>
        <begin position="203"/>
        <end position="225"/>
    </location>
</feature>
<accession>A0A1L7WS99</accession>
<feature type="region of interest" description="Disordered" evidence="1">
    <location>
        <begin position="115"/>
        <end position="134"/>
    </location>
</feature>
<sequence>MSVQEAMEARAEFRRRQRERRAQGGLRRRKHQRRDDDKPKSAAVGDETPSEGDDSPSEDESSTKFSQIQTSTASQVTQITLSTSSASSVQAITTTNVASQTSTTVKASILVTTPLASHPTSTTPPATTSLPASSKASSSVATTFPPFSTPLAVTTPPAVTSSSFSSSIQTTSTSSSSAAAQTAGSGISSKQSSNQSGSNNSTAIIFGVVGAFAGIFAILAVAFFVRRRFFRPKGPKPTVNQQEARAYAARSIWGTSSTSSSDDHSRTTMAQFVPPITMSPNQVGDRNGPGNDAVDRQERLQRVRTDILGEREMQLGSGLGSIKQPGRAWGPGKFQRLDEKAMARAAAERDGVDIEVNDGMWEPPRTVAARDSRAMTEVSLPRWRDPITWARDQARRNNSRGAGDM</sequence>
<evidence type="ECO:0000256" key="2">
    <source>
        <dbReference type="SAM" id="Phobius"/>
    </source>
</evidence>